<keyword evidence="2" id="KW-1185">Reference proteome</keyword>
<dbReference type="PANTHER" id="PTHR24222">
    <property type="entry name" value="ABC TRANSPORTER B FAMILY"/>
    <property type="match status" value="1"/>
</dbReference>
<sequence length="57" mass="5958">MLERSARQALTGRTAVVVAHRLTRAATADLIVVMEAGRVAGPGTHDELLGTGGLYAR</sequence>
<organism evidence="1 2">
    <name type="scientific">Kineosporia mesophila</name>
    <dbReference type="NCBI Taxonomy" id="566012"/>
    <lineage>
        <taxon>Bacteria</taxon>
        <taxon>Bacillati</taxon>
        <taxon>Actinomycetota</taxon>
        <taxon>Actinomycetes</taxon>
        <taxon>Kineosporiales</taxon>
        <taxon>Kineosporiaceae</taxon>
        <taxon>Kineosporia</taxon>
    </lineage>
</organism>
<dbReference type="EMBL" id="BAAAZO010000006">
    <property type="protein sequence ID" value="GAA3620299.1"/>
    <property type="molecule type" value="Genomic_DNA"/>
</dbReference>
<dbReference type="InterPro" id="IPR039421">
    <property type="entry name" value="Type_1_exporter"/>
</dbReference>
<evidence type="ECO:0000313" key="2">
    <source>
        <dbReference type="Proteomes" id="UP001501074"/>
    </source>
</evidence>
<proteinExistence type="predicted"/>
<dbReference type="Proteomes" id="UP001501074">
    <property type="component" value="Unassembled WGS sequence"/>
</dbReference>
<dbReference type="PANTHER" id="PTHR24222:SF48">
    <property type="entry name" value="ABC TRANSPORTER B FAMILY MEMBER 15"/>
    <property type="match status" value="1"/>
</dbReference>
<accession>A0ABP6ZV59</accession>
<gene>
    <name evidence="1" type="ORF">GCM10022223_41480</name>
</gene>
<reference evidence="2" key="1">
    <citation type="journal article" date="2019" name="Int. J. Syst. Evol. Microbiol.">
        <title>The Global Catalogue of Microorganisms (GCM) 10K type strain sequencing project: providing services to taxonomists for standard genome sequencing and annotation.</title>
        <authorList>
            <consortium name="The Broad Institute Genomics Platform"/>
            <consortium name="The Broad Institute Genome Sequencing Center for Infectious Disease"/>
            <person name="Wu L."/>
            <person name="Ma J."/>
        </authorList>
    </citation>
    <scope>NUCLEOTIDE SEQUENCE [LARGE SCALE GENOMIC DNA]</scope>
    <source>
        <strain evidence="2">JCM 16902</strain>
    </source>
</reference>
<protein>
    <recommendedName>
        <fullName evidence="3">ABC transporter ATP-binding protein</fullName>
    </recommendedName>
</protein>
<evidence type="ECO:0008006" key="3">
    <source>
        <dbReference type="Google" id="ProtNLM"/>
    </source>
</evidence>
<dbReference type="Gene3D" id="3.40.50.300">
    <property type="entry name" value="P-loop containing nucleotide triphosphate hydrolases"/>
    <property type="match status" value="1"/>
</dbReference>
<dbReference type="SUPFAM" id="SSF52540">
    <property type="entry name" value="P-loop containing nucleoside triphosphate hydrolases"/>
    <property type="match status" value="1"/>
</dbReference>
<evidence type="ECO:0000313" key="1">
    <source>
        <dbReference type="EMBL" id="GAA3620299.1"/>
    </source>
</evidence>
<comment type="caution">
    <text evidence="1">The sequence shown here is derived from an EMBL/GenBank/DDBJ whole genome shotgun (WGS) entry which is preliminary data.</text>
</comment>
<name>A0ABP6ZV59_9ACTN</name>
<dbReference type="InterPro" id="IPR027417">
    <property type="entry name" value="P-loop_NTPase"/>
</dbReference>